<dbReference type="AlphaFoldDB" id="A0A4U8QBX9"/>
<dbReference type="EMBL" id="QGQD01000026">
    <property type="protein sequence ID" value="TLD01803.1"/>
    <property type="molecule type" value="Genomic_DNA"/>
</dbReference>
<evidence type="ECO:0000313" key="1">
    <source>
        <dbReference type="EMBL" id="TLD01803.1"/>
    </source>
</evidence>
<dbReference type="Proteomes" id="UP000306509">
    <property type="component" value="Unassembled WGS sequence"/>
</dbReference>
<organism evidence="1 2">
    <name type="scientific">Robinsoniella peoriensis</name>
    <dbReference type="NCBI Taxonomy" id="180332"/>
    <lineage>
        <taxon>Bacteria</taxon>
        <taxon>Bacillati</taxon>
        <taxon>Bacillota</taxon>
        <taxon>Clostridia</taxon>
        <taxon>Lachnospirales</taxon>
        <taxon>Lachnospiraceae</taxon>
        <taxon>Robinsoniella</taxon>
    </lineage>
</organism>
<comment type="caution">
    <text evidence="1">The sequence shown here is derived from an EMBL/GenBank/DDBJ whole genome shotgun (WGS) entry which is preliminary data.</text>
</comment>
<dbReference type="STRING" id="180332.GCA_000797495_05429"/>
<name>A0A4U8QBX9_9FIRM</name>
<dbReference type="RefSeq" id="WP_161597291.1">
    <property type="nucleotide sequence ID" value="NZ_CAUSDN010000214.1"/>
</dbReference>
<reference evidence="1 2" key="1">
    <citation type="journal article" date="2019" name="Anaerobe">
        <title>Detection of Robinsoniella peoriensis in multiple bone samples of a trauma patient.</title>
        <authorList>
            <person name="Schrottner P."/>
            <person name="Hartwich K."/>
            <person name="Bunk B."/>
            <person name="Schober I."/>
            <person name="Helbig S."/>
            <person name="Rudolph W.W."/>
            <person name="Gunzer F."/>
        </authorList>
    </citation>
    <scope>NUCLEOTIDE SEQUENCE [LARGE SCALE GENOMIC DNA]</scope>
    <source>
        <strain evidence="1 2">DSM 106044</strain>
    </source>
</reference>
<protein>
    <recommendedName>
        <fullName evidence="3">Cyclic lactone autoinducer peptide</fullName>
    </recommendedName>
</protein>
<dbReference type="NCBIfam" id="TIGR04223">
    <property type="entry name" value="quorum_AgrD"/>
    <property type="match status" value="1"/>
</dbReference>
<gene>
    <name evidence="1" type="ORF">DSM106044_01312</name>
</gene>
<dbReference type="InterPro" id="IPR009229">
    <property type="entry name" value="AgrD"/>
</dbReference>
<evidence type="ECO:0000313" key="2">
    <source>
        <dbReference type="Proteomes" id="UP000306509"/>
    </source>
</evidence>
<accession>A0A4U8QBX9</accession>
<proteinExistence type="predicted"/>
<evidence type="ECO:0008006" key="3">
    <source>
        <dbReference type="Google" id="ProtNLM"/>
    </source>
</evidence>
<keyword evidence="2" id="KW-1185">Reference proteome</keyword>
<sequence>MKANIKENLLKVVAAAGHAVALEGGDWPSWFGTYQPSKPEALKKSNGKSTK</sequence>